<dbReference type="InterPro" id="IPR029058">
    <property type="entry name" value="AB_hydrolase_fold"/>
</dbReference>
<gene>
    <name evidence="2" type="ORF">THAR02_03467</name>
</gene>
<accession>A0A0F9XHA3</accession>
<name>A0A0F9XHA3_TRIHA</name>
<dbReference type="Pfam" id="PF12697">
    <property type="entry name" value="Abhydrolase_6"/>
    <property type="match status" value="1"/>
</dbReference>
<evidence type="ECO:0000313" key="2">
    <source>
        <dbReference type="EMBL" id="KKP04391.1"/>
    </source>
</evidence>
<dbReference type="EMBL" id="JOKZ01000078">
    <property type="protein sequence ID" value="KKP04391.1"/>
    <property type="molecule type" value="Genomic_DNA"/>
</dbReference>
<proteinExistence type="predicted"/>
<dbReference type="Proteomes" id="UP000034112">
    <property type="component" value="Unassembled WGS sequence"/>
</dbReference>
<dbReference type="OrthoDB" id="294702at2759"/>
<sequence>MSDNPWEIDETKSSLVSIGSHRLQLSVAGPPRKPNEPAVVIMAGLTSSVLEWAATIRLLGKFVRTFSYERSGFGASDNAPTEIQPTSTRMAVELDLLLKAADIKPPYIIIAHSYAGITSREFIHLHKDSLDDIAGVVFVDANTEETPPTRPDETIDAVLGELEGPEGLRIRSESCHKLTNAEWQALLEEEASARHEQTANAEISFYLASAPVLKEKGHLQEGKAPLLGDRPVSVLQANYAQDLQKMYDAGVSAGNGTETQRAYMRKLISETNEAEARMQKEMLRLSTRSVFTFVPDSGHSIHFERPDAIADQVRWVLDQLKIKN</sequence>
<dbReference type="SUPFAM" id="SSF53474">
    <property type="entry name" value="alpha/beta-Hydrolases"/>
    <property type="match status" value="1"/>
</dbReference>
<dbReference type="InterPro" id="IPR000073">
    <property type="entry name" value="AB_hydrolase_1"/>
</dbReference>
<dbReference type="OMA" id="ECGEVAN"/>
<feature type="domain" description="AB hydrolase-1" evidence="1">
    <location>
        <begin position="40"/>
        <end position="311"/>
    </location>
</feature>
<reference evidence="3" key="1">
    <citation type="journal article" date="2015" name="Genome Announc.">
        <title>Draft whole-genome sequence of the biocontrol agent Trichoderma harzianum T6776.</title>
        <authorList>
            <person name="Baroncelli R."/>
            <person name="Piaggeschi G."/>
            <person name="Fiorini L."/>
            <person name="Bertolini E."/>
            <person name="Zapparata A."/>
            <person name="Pe M.E."/>
            <person name="Sarrocco S."/>
            <person name="Vannacci G."/>
        </authorList>
    </citation>
    <scope>NUCLEOTIDE SEQUENCE [LARGE SCALE GENOMIC DNA]</scope>
    <source>
        <strain evidence="3">T6776</strain>
    </source>
</reference>
<dbReference type="AlphaFoldDB" id="A0A0F9XHA3"/>
<organism evidence="2 3">
    <name type="scientific">Trichoderma harzianum</name>
    <name type="common">Hypocrea lixii</name>
    <dbReference type="NCBI Taxonomy" id="5544"/>
    <lineage>
        <taxon>Eukaryota</taxon>
        <taxon>Fungi</taxon>
        <taxon>Dikarya</taxon>
        <taxon>Ascomycota</taxon>
        <taxon>Pezizomycotina</taxon>
        <taxon>Sordariomycetes</taxon>
        <taxon>Hypocreomycetidae</taxon>
        <taxon>Hypocreales</taxon>
        <taxon>Hypocreaceae</taxon>
        <taxon>Trichoderma</taxon>
    </lineage>
</organism>
<protein>
    <recommendedName>
        <fullName evidence="1">AB hydrolase-1 domain-containing protein</fullName>
    </recommendedName>
</protein>
<evidence type="ECO:0000259" key="1">
    <source>
        <dbReference type="Pfam" id="PF12697"/>
    </source>
</evidence>
<comment type="caution">
    <text evidence="2">The sequence shown here is derived from an EMBL/GenBank/DDBJ whole genome shotgun (WGS) entry which is preliminary data.</text>
</comment>
<dbReference type="Gene3D" id="3.40.50.1820">
    <property type="entry name" value="alpha/beta hydrolase"/>
    <property type="match status" value="1"/>
</dbReference>
<evidence type="ECO:0000313" key="3">
    <source>
        <dbReference type="Proteomes" id="UP000034112"/>
    </source>
</evidence>